<dbReference type="EMBL" id="FNID01000065">
    <property type="protein sequence ID" value="SDO15547.1"/>
    <property type="molecule type" value="Genomic_DNA"/>
</dbReference>
<dbReference type="SMART" id="SM01208">
    <property type="entry name" value="G5"/>
    <property type="match status" value="1"/>
</dbReference>
<dbReference type="OrthoDB" id="9798935at2"/>
<evidence type="ECO:0000313" key="3">
    <source>
        <dbReference type="EMBL" id="SDO15547.1"/>
    </source>
</evidence>
<evidence type="ECO:0000259" key="2">
    <source>
        <dbReference type="PROSITE" id="PS51109"/>
    </source>
</evidence>
<dbReference type="CDD" id="cd14667">
    <property type="entry name" value="3D_containing_proteins"/>
    <property type="match status" value="1"/>
</dbReference>
<name>A0A1H0H8T2_9FIRM</name>
<dbReference type="SUPFAM" id="SSF50685">
    <property type="entry name" value="Barwin-like endoglucanases"/>
    <property type="match status" value="1"/>
</dbReference>
<keyword evidence="1" id="KW-0732">Signal</keyword>
<dbReference type="STRING" id="258515.SAMN05192585_1652"/>
<dbReference type="InterPro" id="IPR036908">
    <property type="entry name" value="RlpA-like_sf"/>
</dbReference>
<dbReference type="Proteomes" id="UP000199182">
    <property type="component" value="Unassembled WGS sequence"/>
</dbReference>
<keyword evidence="4" id="KW-1185">Reference proteome</keyword>
<dbReference type="Pfam" id="PF06725">
    <property type="entry name" value="3D"/>
    <property type="match status" value="1"/>
</dbReference>
<dbReference type="PANTHER" id="PTHR39160:SF4">
    <property type="entry name" value="RESUSCITATION-PROMOTING FACTOR RPFB"/>
    <property type="match status" value="1"/>
</dbReference>
<dbReference type="GO" id="GO:0004553">
    <property type="term" value="F:hydrolase activity, hydrolyzing O-glycosyl compounds"/>
    <property type="evidence" value="ECO:0007669"/>
    <property type="project" value="InterPro"/>
</dbReference>
<organism evidence="3 4">
    <name type="scientific">Acetanaerobacterium elongatum</name>
    <dbReference type="NCBI Taxonomy" id="258515"/>
    <lineage>
        <taxon>Bacteria</taxon>
        <taxon>Bacillati</taxon>
        <taxon>Bacillota</taxon>
        <taxon>Clostridia</taxon>
        <taxon>Eubacteriales</taxon>
        <taxon>Oscillospiraceae</taxon>
        <taxon>Acetanaerobacterium</taxon>
    </lineage>
</organism>
<dbReference type="InterPro" id="IPR007137">
    <property type="entry name" value="DUF348"/>
</dbReference>
<dbReference type="InterPro" id="IPR010611">
    <property type="entry name" value="3D_dom"/>
</dbReference>
<dbReference type="Gene3D" id="2.20.230.10">
    <property type="entry name" value="Resuscitation-promoting factor rpfb"/>
    <property type="match status" value="1"/>
</dbReference>
<reference evidence="3 4" key="1">
    <citation type="submission" date="2016-10" db="EMBL/GenBank/DDBJ databases">
        <authorList>
            <person name="de Groot N.N."/>
        </authorList>
    </citation>
    <scope>NUCLEOTIDE SEQUENCE [LARGE SCALE GENOMIC DNA]</scope>
    <source>
        <strain evidence="3 4">CGMCC 1.5012</strain>
    </source>
</reference>
<feature type="domain" description="G5" evidence="2">
    <location>
        <begin position="149"/>
        <end position="229"/>
    </location>
</feature>
<evidence type="ECO:0000256" key="1">
    <source>
        <dbReference type="ARBA" id="ARBA00022729"/>
    </source>
</evidence>
<dbReference type="Pfam" id="PF03990">
    <property type="entry name" value="DUF348"/>
    <property type="match status" value="2"/>
</dbReference>
<dbReference type="GO" id="GO:0019867">
    <property type="term" value="C:outer membrane"/>
    <property type="evidence" value="ECO:0007669"/>
    <property type="project" value="InterPro"/>
</dbReference>
<dbReference type="GO" id="GO:0009254">
    <property type="term" value="P:peptidoglycan turnover"/>
    <property type="evidence" value="ECO:0007669"/>
    <property type="project" value="InterPro"/>
</dbReference>
<dbReference type="Pfam" id="PF07501">
    <property type="entry name" value="G5"/>
    <property type="match status" value="1"/>
</dbReference>
<accession>A0A1H0H8T2</accession>
<gene>
    <name evidence="3" type="ORF">SAMN05192585_1652</name>
</gene>
<sequence>MILVKRSMMAISRYFNSRAFAVSVLAIILATAIYSMTTMTNAISIRDGLDVRYVFTQKKNVSDILNEQGIQTIKRDRVEFNGFSGKYGEITINRAFPLTITADGSRRELFVLGGTVKDAVAQAGITLGPDDIINLPLTKDAAENDNIVINRVQYRTFEKTEVIEHRVIDKESPLIRTGTSRRLSKGHDGEKVLTIQEKYIDGKLKETNILDERITKEAEESVMLRGAKVPESPLELPAEFALDDDGVPTNYKTVLTNQIATAYSCKPGMWGASGLPAVTGYVAVDPTVIPYGTKLYIATPDNKFVYGYCIAGDTGTGLRDGVINVDLMFDSYFESTLFGRKTVNIYILE</sequence>
<dbReference type="InterPro" id="IPR011098">
    <property type="entry name" value="G5_dom"/>
</dbReference>
<evidence type="ECO:0000313" key="4">
    <source>
        <dbReference type="Proteomes" id="UP000199182"/>
    </source>
</evidence>
<dbReference type="InterPro" id="IPR051933">
    <property type="entry name" value="Resuscitation_pf_RpfB"/>
</dbReference>
<proteinExistence type="predicted"/>
<protein>
    <recommendedName>
        <fullName evidence="2">G5 domain-containing protein</fullName>
    </recommendedName>
</protein>
<dbReference type="RefSeq" id="WP_092643790.1">
    <property type="nucleotide sequence ID" value="NZ_FNID01000065.1"/>
</dbReference>
<dbReference type="AlphaFoldDB" id="A0A1H0H8T2"/>
<dbReference type="Gene3D" id="2.40.40.10">
    <property type="entry name" value="RlpA-like domain"/>
    <property type="match status" value="1"/>
</dbReference>
<dbReference type="PANTHER" id="PTHR39160">
    <property type="entry name" value="CELL WALL-BINDING PROTEIN YOCH"/>
    <property type="match status" value="1"/>
</dbReference>
<dbReference type="PROSITE" id="PS51109">
    <property type="entry name" value="G5"/>
    <property type="match status" value="1"/>
</dbReference>
<dbReference type="InterPro" id="IPR059180">
    <property type="entry name" value="3D_YorM"/>
</dbReference>